<dbReference type="Proteomes" id="UP001623348">
    <property type="component" value="Unassembled WGS sequence"/>
</dbReference>
<dbReference type="AlphaFoldDB" id="A0ABC9XP69"/>
<dbReference type="EMBL" id="BAAFJT010000023">
    <property type="protein sequence ID" value="GAB0199518.1"/>
    <property type="molecule type" value="Genomic_DNA"/>
</dbReference>
<name>A0ABC9XP69_GRUJA</name>
<organism evidence="1 2">
    <name type="scientific">Grus japonensis</name>
    <name type="common">Japanese crane</name>
    <name type="synonym">Red-crowned crane</name>
    <dbReference type="NCBI Taxonomy" id="30415"/>
    <lineage>
        <taxon>Eukaryota</taxon>
        <taxon>Metazoa</taxon>
        <taxon>Chordata</taxon>
        <taxon>Craniata</taxon>
        <taxon>Vertebrata</taxon>
        <taxon>Euteleostomi</taxon>
        <taxon>Archelosauria</taxon>
        <taxon>Archosauria</taxon>
        <taxon>Dinosauria</taxon>
        <taxon>Saurischia</taxon>
        <taxon>Theropoda</taxon>
        <taxon>Coelurosauria</taxon>
        <taxon>Aves</taxon>
        <taxon>Neognathae</taxon>
        <taxon>Neoaves</taxon>
        <taxon>Gruiformes</taxon>
        <taxon>Gruidae</taxon>
        <taxon>Grus</taxon>
    </lineage>
</organism>
<accession>A0ABC9XP69</accession>
<evidence type="ECO:0000313" key="2">
    <source>
        <dbReference type="Proteomes" id="UP001623348"/>
    </source>
</evidence>
<gene>
    <name evidence="1" type="ORF">GRJ2_002417200</name>
</gene>
<protein>
    <submittedName>
        <fullName evidence="1">Uncharacterized protein</fullName>
    </submittedName>
</protein>
<proteinExistence type="predicted"/>
<reference evidence="1 2" key="1">
    <citation type="submission" date="2024-06" db="EMBL/GenBank/DDBJ databases">
        <title>The draft genome of Grus japonensis, version 3.</title>
        <authorList>
            <person name="Nabeshima K."/>
            <person name="Suzuki S."/>
            <person name="Onuma M."/>
        </authorList>
    </citation>
    <scope>NUCLEOTIDE SEQUENCE [LARGE SCALE GENOMIC DNA]</scope>
    <source>
        <strain evidence="1 2">451A</strain>
    </source>
</reference>
<comment type="caution">
    <text evidence="1">The sequence shown here is derived from an EMBL/GenBank/DDBJ whole genome shotgun (WGS) entry which is preliminary data.</text>
</comment>
<evidence type="ECO:0000313" key="1">
    <source>
        <dbReference type="EMBL" id="GAB0199518.1"/>
    </source>
</evidence>
<sequence>MPGRGWLNTEETLKVAEDHEKYQAEDRAQDWELAAKDDLQPCAFSMNLTSGDILNCFTLQTKRKMRFSRGHMGGIKFGELPTYPAFPAMSRFQRKP</sequence>
<keyword evidence="2" id="KW-1185">Reference proteome</keyword>